<sequence>MFVSVDARKYSPLLFTIKRLDAILPWEKNRMISTVKQTHSRRDHFAAQKVRKKEERSTLVSILKQMFDERVIDFCSSKSQYPLSSSCIRARVLKKWRKYTSDTIEQTHTSNLTHVAALIDKDSGSCSHMDESTLILQLKVAHNWMLIDLLSKAHAFDIE</sequence>
<organism evidence="1 2">
    <name type="scientific">Albugo candida</name>
    <dbReference type="NCBI Taxonomy" id="65357"/>
    <lineage>
        <taxon>Eukaryota</taxon>
        <taxon>Sar</taxon>
        <taxon>Stramenopiles</taxon>
        <taxon>Oomycota</taxon>
        <taxon>Peronosporomycetes</taxon>
        <taxon>Albuginales</taxon>
        <taxon>Albuginaceae</taxon>
        <taxon>Albugo</taxon>
    </lineage>
</organism>
<evidence type="ECO:0000313" key="1">
    <source>
        <dbReference type="EMBL" id="CCI10908.1"/>
    </source>
</evidence>
<evidence type="ECO:0000313" key="2">
    <source>
        <dbReference type="Proteomes" id="UP000053237"/>
    </source>
</evidence>
<dbReference type="AlphaFoldDB" id="A0A024FUT4"/>
<dbReference type="InParanoid" id="A0A024FUT4"/>
<protein>
    <submittedName>
        <fullName evidence="1">Uncharacterized protein</fullName>
    </submittedName>
</protein>
<proteinExistence type="predicted"/>
<gene>
    <name evidence="1" type="ORF">BN9_119530</name>
</gene>
<reference evidence="1 2" key="1">
    <citation type="submission" date="2012-05" db="EMBL/GenBank/DDBJ databases">
        <title>Recombination and specialization in a pathogen metapopulation.</title>
        <authorList>
            <person name="Gardiner A."/>
            <person name="Kemen E."/>
            <person name="Schultz-Larsen T."/>
            <person name="MacLean D."/>
            <person name="Van Oosterhout C."/>
            <person name="Jones J.D.G."/>
        </authorList>
    </citation>
    <scope>NUCLEOTIDE SEQUENCE [LARGE SCALE GENOMIC DNA]</scope>
    <source>
        <strain evidence="1 2">Ac Nc2</strain>
    </source>
</reference>
<dbReference type="Proteomes" id="UP000053237">
    <property type="component" value="Unassembled WGS sequence"/>
</dbReference>
<dbReference type="EMBL" id="CAIX01000444">
    <property type="protein sequence ID" value="CCI10908.1"/>
    <property type="molecule type" value="Genomic_DNA"/>
</dbReference>
<accession>A0A024FUT4</accession>
<comment type="caution">
    <text evidence="1">The sequence shown here is derived from an EMBL/GenBank/DDBJ whole genome shotgun (WGS) entry which is preliminary data.</text>
</comment>
<name>A0A024FUT4_9STRA</name>
<keyword evidence="2" id="KW-1185">Reference proteome</keyword>